<evidence type="ECO:0000256" key="1">
    <source>
        <dbReference type="SAM" id="MobiDB-lite"/>
    </source>
</evidence>
<dbReference type="EMBL" id="RSCD01000007">
    <property type="protein sequence ID" value="RSH91990.1"/>
    <property type="molecule type" value="Genomic_DNA"/>
</dbReference>
<feature type="region of interest" description="Disordered" evidence="1">
    <location>
        <begin position="252"/>
        <end position="272"/>
    </location>
</feature>
<dbReference type="InterPro" id="IPR051710">
    <property type="entry name" value="Phosphatase_SH3-domain"/>
</dbReference>
<dbReference type="SUPFAM" id="SSF53254">
    <property type="entry name" value="Phosphoglycerate mutase-like"/>
    <property type="match status" value="1"/>
</dbReference>
<dbReference type="STRING" id="1890683.A0A427YLQ1"/>
<gene>
    <name evidence="2" type="ORF">EHS25_009361</name>
</gene>
<keyword evidence="3" id="KW-1185">Reference proteome</keyword>
<dbReference type="Gene3D" id="3.40.50.1240">
    <property type="entry name" value="Phosphoglycerate mutase-like"/>
    <property type="match status" value="1"/>
</dbReference>
<accession>A0A427YLQ1</accession>
<dbReference type="SMART" id="SM00855">
    <property type="entry name" value="PGAM"/>
    <property type="match status" value="1"/>
</dbReference>
<protein>
    <submittedName>
        <fullName evidence="2">Uncharacterized protein</fullName>
    </submittedName>
</protein>
<organism evidence="2 3">
    <name type="scientific">Saitozyma podzolica</name>
    <dbReference type="NCBI Taxonomy" id="1890683"/>
    <lineage>
        <taxon>Eukaryota</taxon>
        <taxon>Fungi</taxon>
        <taxon>Dikarya</taxon>
        <taxon>Basidiomycota</taxon>
        <taxon>Agaricomycotina</taxon>
        <taxon>Tremellomycetes</taxon>
        <taxon>Tremellales</taxon>
        <taxon>Trimorphomycetaceae</taxon>
        <taxon>Saitozyma</taxon>
    </lineage>
</organism>
<reference evidence="2 3" key="1">
    <citation type="submission" date="2018-11" db="EMBL/GenBank/DDBJ databases">
        <title>Genome sequence of Saitozyma podzolica DSM 27192.</title>
        <authorList>
            <person name="Aliyu H."/>
            <person name="Gorte O."/>
            <person name="Ochsenreither K."/>
        </authorList>
    </citation>
    <scope>NUCLEOTIDE SEQUENCE [LARGE SCALE GENOMIC DNA]</scope>
    <source>
        <strain evidence="2 3">DSM 27192</strain>
    </source>
</reference>
<dbReference type="PANTHER" id="PTHR16469">
    <property type="entry name" value="UBIQUITIN-ASSOCIATED AND SH3 DOMAIN-CONTAINING BA-RELATED"/>
    <property type="match status" value="1"/>
</dbReference>
<dbReference type="InterPro" id="IPR013078">
    <property type="entry name" value="His_Pase_superF_clade-1"/>
</dbReference>
<comment type="caution">
    <text evidence="2">The sequence shown here is derived from an EMBL/GenBank/DDBJ whole genome shotgun (WGS) entry which is preliminary data.</text>
</comment>
<dbReference type="AlphaFoldDB" id="A0A427YLQ1"/>
<dbReference type="Pfam" id="PF00300">
    <property type="entry name" value="His_Phos_1"/>
    <property type="match status" value="1"/>
</dbReference>
<dbReference type="CDD" id="cd07067">
    <property type="entry name" value="HP_PGM_like"/>
    <property type="match status" value="1"/>
</dbReference>
<evidence type="ECO:0000313" key="3">
    <source>
        <dbReference type="Proteomes" id="UP000279259"/>
    </source>
</evidence>
<evidence type="ECO:0000313" key="2">
    <source>
        <dbReference type="EMBL" id="RSH91990.1"/>
    </source>
</evidence>
<dbReference type="OrthoDB" id="414418at2759"/>
<name>A0A427YLQ1_9TREE</name>
<proteinExistence type="predicted"/>
<sequence length="294" mass="32290">MLETIYICRHGARQDWLDPAHVSVTKLYHDPSLSEQGLEQAQHLGDFLSAPEDSPVPELIFSSPFYRCVQTSRPLAQKLGEPVHLEMGVMEWFSKAREGSGLHTRPHATSPKALVPHFPEITLHPTYTHTYYPSRRGEAVEELHARIEGFLAAWVNRVQADWPEVKTVVIFAHAATVIALGRALVGDNHLDVRSGTCSTSKYVRKAAPNGHANGQANGQANGHASASLPALGTWDIEWNGKTSYLPGGELRSWSGGQVHPEGTVVEDQGDGLSFRDEDELPLGLAKGMEKHVFI</sequence>
<dbReference type="Proteomes" id="UP000279259">
    <property type="component" value="Unassembled WGS sequence"/>
</dbReference>
<dbReference type="InterPro" id="IPR029033">
    <property type="entry name" value="His_PPase_superfam"/>
</dbReference>
<dbReference type="PANTHER" id="PTHR16469:SF51">
    <property type="entry name" value="TRANSCRIPTION FACTOR TAU 55 KDA SUBUNIT"/>
    <property type="match status" value="1"/>
</dbReference>